<dbReference type="PANTHER" id="PTHR22625">
    <property type="entry name" value="PLEXIN"/>
    <property type="match status" value="1"/>
</dbReference>
<dbReference type="CTD" id="20211609"/>
<evidence type="ECO:0000313" key="5">
    <source>
        <dbReference type="EMBL" id="ESO09412.1"/>
    </source>
</evidence>
<dbReference type="Pfam" id="PF20170">
    <property type="entry name" value="Plexin_RBD"/>
    <property type="match status" value="1"/>
</dbReference>
<evidence type="ECO:0008006" key="8">
    <source>
        <dbReference type="Google" id="ProtNLM"/>
    </source>
</evidence>
<dbReference type="RefSeq" id="XP_009012505.1">
    <property type="nucleotide sequence ID" value="XM_009014257.1"/>
</dbReference>
<feature type="compositionally biased region" description="Low complexity" evidence="1">
    <location>
        <begin position="225"/>
        <end position="236"/>
    </location>
</feature>
<dbReference type="OrthoDB" id="125363at2759"/>
<feature type="region of interest" description="Disordered" evidence="1">
    <location>
        <begin position="376"/>
        <end position="409"/>
    </location>
</feature>
<dbReference type="eggNOG" id="KOG3610">
    <property type="taxonomic scope" value="Eukaryota"/>
</dbReference>
<dbReference type="GeneID" id="20211609"/>
<protein>
    <recommendedName>
        <fullName evidence="8">Plexin cytoplasmic RasGAP domain-containing protein</fullName>
    </recommendedName>
</protein>
<dbReference type="InterPro" id="IPR031148">
    <property type="entry name" value="Plexin"/>
</dbReference>
<dbReference type="Proteomes" id="UP000015101">
    <property type="component" value="Unassembled WGS sequence"/>
</dbReference>
<feature type="compositionally biased region" description="Pro residues" evidence="1">
    <location>
        <begin position="112"/>
        <end position="121"/>
    </location>
</feature>
<dbReference type="InterPro" id="IPR046800">
    <property type="entry name" value="Plexin_RBD"/>
</dbReference>
<dbReference type="STRING" id="6412.T1FS12"/>
<sequence>MVLLVVVVLVVVVVLLLLQRMVPAMSGKVPRKSQLSSSCEYGLKLLNQLVNNRIFMTIFIRTCEECGKFNEKDKISLAALLTVAVFDNMEYYTDIIKALLTERIKTSSAPTTPSPSIPSPTPSSSSSANNSRNILDLLLSNWFAILMHSYVKQQASQVLHELFESLSQHIHRGPVDAITGQSKWSLCLQDVLKVKLEYKTITLKICNTKDTMKLNSQHDCNNINKNNSSFKNSNLNNDDDDDDDDDDNETYSSSTNQNNNITADYNNYNTTTFNSSNNNKTSFHRNNYVKIKVLDCDTISQVKHKLIQVLYKNVPYSKRPDPENYDLVWRLNRSGTVKVLQDSDNSNKKDGTSYRLNTLEHYKVDDGAFVSLVSRQQETDQTKHQQQHQQQGKHLQGHNHYQQQQQQQRHIDLIQSSRNDYYKLNLKPPSTSNYFTYYSPPNHSGYDYRHGADDDSYNYFSDNNNNKNNNNNNHKNKNNNNNDDDNMNDINSQSKSVVQYNGAHKRTYWNTYVAKNKSASPYSQSLHESSSSHVAAPYLLTINCNRHCKQKYHHLVKPSTSSSSSSSRSNPPIHHINLSRFVASKDPLNQPISNLFKCIFNITSISHLLPIKYLFEFIDSHLAPTNRDLIQAWKVHCYPLLFWCDVISHVDNILDLPSSTPIHPSLDTIAQLLIECCASSNSNVSNFSVPGGSSTAVGSSGSSSNYGGNLFGLKNKDGRSRTHFKNVFNKEISKFQLPTKRFYEYVESMDGVCEAEMNLIFNQETKTFQSDFSRNDALLQLYSFMKCSHNEIYKLTCVNSPVEIKLLRNLESDIPARTYGLPIRMNQLQVTMASEISC</sequence>
<dbReference type="AlphaFoldDB" id="T1FS12"/>
<dbReference type="InParanoid" id="T1FS12"/>
<feature type="domain" description="Plexin cytoplasmic RasGAP" evidence="3">
    <location>
        <begin position="725"/>
        <end position="788"/>
    </location>
</feature>
<feature type="compositionally biased region" description="Low complexity" evidence="1">
    <location>
        <begin position="387"/>
        <end position="408"/>
    </location>
</feature>
<feature type="domain" description="Plexin cytoplasmic RhoGTPase-binding" evidence="4">
    <location>
        <begin position="268"/>
        <end position="372"/>
    </location>
</feature>
<feature type="domain" description="Plexin cytoplasmic RasGAP" evidence="3">
    <location>
        <begin position="33"/>
        <end position="686"/>
    </location>
</feature>
<evidence type="ECO:0000259" key="3">
    <source>
        <dbReference type="Pfam" id="PF08337"/>
    </source>
</evidence>
<evidence type="ECO:0000256" key="2">
    <source>
        <dbReference type="SAM" id="SignalP"/>
    </source>
</evidence>
<dbReference type="Gene3D" id="1.10.506.10">
    <property type="entry name" value="GTPase Activation - p120gap, domain 1"/>
    <property type="match status" value="2"/>
</dbReference>
<dbReference type="PANTHER" id="PTHR22625:SF70">
    <property type="entry name" value="PLEXIN A, ISOFORM A"/>
    <property type="match status" value="1"/>
</dbReference>
<dbReference type="InterPro" id="IPR013548">
    <property type="entry name" value="Plexin_cytoplasmic_RasGAP_dom"/>
</dbReference>
<dbReference type="EnsemblMetazoa" id="HelroT190485">
    <property type="protein sequence ID" value="HelroP190485"/>
    <property type="gene ID" value="HelroG190485"/>
</dbReference>
<evidence type="ECO:0000259" key="4">
    <source>
        <dbReference type="Pfam" id="PF20170"/>
    </source>
</evidence>
<feature type="region of interest" description="Disordered" evidence="1">
    <location>
        <begin position="107"/>
        <end position="128"/>
    </location>
</feature>
<reference evidence="6" key="3">
    <citation type="submission" date="2015-06" db="UniProtKB">
        <authorList>
            <consortium name="EnsemblMetazoa"/>
        </authorList>
    </citation>
    <scope>IDENTIFICATION</scope>
</reference>
<gene>
    <name evidence="6" type="primary">20211609</name>
    <name evidence="5" type="ORF">HELRODRAFT_190485</name>
</gene>
<evidence type="ECO:0000313" key="7">
    <source>
        <dbReference type="Proteomes" id="UP000015101"/>
    </source>
</evidence>
<dbReference type="GO" id="GO:0017154">
    <property type="term" value="F:semaphorin receptor activity"/>
    <property type="evidence" value="ECO:0007669"/>
    <property type="project" value="InterPro"/>
</dbReference>
<reference evidence="5 7" key="2">
    <citation type="journal article" date="2013" name="Nature">
        <title>Insights into bilaterian evolution from three spiralian genomes.</title>
        <authorList>
            <person name="Simakov O."/>
            <person name="Marletaz F."/>
            <person name="Cho S.J."/>
            <person name="Edsinger-Gonzales E."/>
            <person name="Havlak P."/>
            <person name="Hellsten U."/>
            <person name="Kuo D.H."/>
            <person name="Larsson T."/>
            <person name="Lv J."/>
            <person name="Arendt D."/>
            <person name="Savage R."/>
            <person name="Osoegawa K."/>
            <person name="de Jong P."/>
            <person name="Grimwood J."/>
            <person name="Chapman J.A."/>
            <person name="Shapiro H."/>
            <person name="Aerts A."/>
            <person name="Otillar R.P."/>
            <person name="Terry A.Y."/>
            <person name="Boore J.L."/>
            <person name="Grigoriev I.V."/>
            <person name="Lindberg D.R."/>
            <person name="Seaver E.C."/>
            <person name="Weisblat D.A."/>
            <person name="Putnam N.H."/>
            <person name="Rokhsar D.S."/>
        </authorList>
    </citation>
    <scope>NUCLEOTIDE SEQUENCE</scope>
</reference>
<feature type="region of interest" description="Disordered" evidence="1">
    <location>
        <begin position="225"/>
        <end position="267"/>
    </location>
</feature>
<feature type="compositionally biased region" description="Low complexity" evidence="1">
    <location>
        <begin position="250"/>
        <end position="267"/>
    </location>
</feature>
<feature type="chain" id="PRO_5010980912" description="Plexin cytoplasmic RasGAP domain-containing protein" evidence="2">
    <location>
        <begin position="25"/>
        <end position="838"/>
    </location>
</feature>
<dbReference type="KEGG" id="hro:HELRODRAFT_190485"/>
<evidence type="ECO:0000256" key="1">
    <source>
        <dbReference type="SAM" id="MobiDB-lite"/>
    </source>
</evidence>
<dbReference type="EMBL" id="KB095959">
    <property type="protein sequence ID" value="ESO09412.1"/>
    <property type="molecule type" value="Genomic_DNA"/>
</dbReference>
<keyword evidence="7" id="KW-1185">Reference proteome</keyword>
<dbReference type="Gene3D" id="3.10.20.90">
    <property type="entry name" value="Phosphatidylinositol 3-kinase Catalytic Subunit, Chain A, domain 1"/>
    <property type="match status" value="1"/>
</dbReference>
<keyword evidence="2" id="KW-0732">Signal</keyword>
<organism evidence="6 7">
    <name type="scientific">Helobdella robusta</name>
    <name type="common">Californian leech</name>
    <dbReference type="NCBI Taxonomy" id="6412"/>
    <lineage>
        <taxon>Eukaryota</taxon>
        <taxon>Metazoa</taxon>
        <taxon>Spiralia</taxon>
        <taxon>Lophotrochozoa</taxon>
        <taxon>Annelida</taxon>
        <taxon>Clitellata</taxon>
        <taxon>Hirudinea</taxon>
        <taxon>Rhynchobdellida</taxon>
        <taxon>Glossiphoniidae</taxon>
        <taxon>Helobdella</taxon>
    </lineage>
</organism>
<feature type="signal peptide" evidence="2">
    <location>
        <begin position="1"/>
        <end position="24"/>
    </location>
</feature>
<feature type="region of interest" description="Disordered" evidence="1">
    <location>
        <begin position="456"/>
        <end position="491"/>
    </location>
</feature>
<dbReference type="EMBL" id="AMQM01002958">
    <property type="status" value="NOT_ANNOTATED_CDS"/>
    <property type="molecule type" value="Genomic_DNA"/>
</dbReference>
<reference evidence="7" key="1">
    <citation type="submission" date="2012-12" db="EMBL/GenBank/DDBJ databases">
        <authorList>
            <person name="Hellsten U."/>
            <person name="Grimwood J."/>
            <person name="Chapman J.A."/>
            <person name="Shapiro H."/>
            <person name="Aerts A."/>
            <person name="Otillar R.P."/>
            <person name="Terry A.Y."/>
            <person name="Boore J.L."/>
            <person name="Simakov O."/>
            <person name="Marletaz F."/>
            <person name="Cho S.-J."/>
            <person name="Edsinger-Gonzales E."/>
            <person name="Havlak P."/>
            <person name="Kuo D.-H."/>
            <person name="Larsson T."/>
            <person name="Lv J."/>
            <person name="Arendt D."/>
            <person name="Savage R."/>
            <person name="Osoegawa K."/>
            <person name="de Jong P."/>
            <person name="Lindberg D.R."/>
            <person name="Seaver E.C."/>
            <person name="Weisblat D.A."/>
            <person name="Putnam N.H."/>
            <person name="Grigoriev I.V."/>
            <person name="Rokhsar D.S."/>
        </authorList>
    </citation>
    <scope>NUCLEOTIDE SEQUENCE</scope>
</reference>
<name>T1FS12_HELRO</name>
<dbReference type="HOGENOM" id="CLU_339283_0_0_1"/>
<accession>T1FS12</accession>
<feature type="compositionally biased region" description="Acidic residues" evidence="1">
    <location>
        <begin position="237"/>
        <end position="249"/>
    </location>
</feature>
<dbReference type="Pfam" id="PF08337">
    <property type="entry name" value="Plexin_cytopl"/>
    <property type="match status" value="2"/>
</dbReference>
<feature type="compositionally biased region" description="Low complexity" evidence="1">
    <location>
        <begin position="462"/>
        <end position="481"/>
    </location>
</feature>
<proteinExistence type="predicted"/>
<dbReference type="InterPro" id="IPR008936">
    <property type="entry name" value="Rho_GTPase_activation_prot"/>
</dbReference>
<evidence type="ECO:0000313" key="6">
    <source>
        <dbReference type="EnsemblMetazoa" id="HelroP190485"/>
    </source>
</evidence>